<dbReference type="PANTHER" id="PTHR35011">
    <property type="entry name" value="2,3-DIKETO-L-GULONATE TRAP TRANSPORTER SMALL PERMEASE PROTEIN YIAM"/>
    <property type="match status" value="1"/>
</dbReference>
<evidence type="ECO:0000256" key="5">
    <source>
        <dbReference type="ARBA" id="ARBA00022692"/>
    </source>
</evidence>
<gene>
    <name evidence="11" type="ORF">KEU06_26975</name>
</gene>
<sequence length="167" mass="18449">MAKALFSVGSALRVVLATIVMLALFLIVGIVFYQVITRYFTGTATPELAEIARFLFIWLVFTGSALLISRNELITIDFFSVKFSPSARRLLSIFVDLCIAAFLIALLIFSEKLLEVVAIKRAPATGIAYDLVYAALPTFAATGLFFIIERAVKTRLFSRRPSTSGIR</sequence>
<evidence type="ECO:0000313" key="12">
    <source>
        <dbReference type="Proteomes" id="UP000680348"/>
    </source>
</evidence>
<evidence type="ECO:0000256" key="3">
    <source>
        <dbReference type="ARBA" id="ARBA00022475"/>
    </source>
</evidence>
<proteinExistence type="inferred from homology"/>
<keyword evidence="7 9" id="KW-0472">Membrane</keyword>
<accession>A0A942EBU1</accession>
<keyword evidence="5 9" id="KW-0812">Transmembrane</keyword>
<evidence type="ECO:0000256" key="2">
    <source>
        <dbReference type="ARBA" id="ARBA00022448"/>
    </source>
</evidence>
<evidence type="ECO:0000313" key="11">
    <source>
        <dbReference type="EMBL" id="MBS3652242.1"/>
    </source>
</evidence>
<feature type="transmembrane region" description="Helical" evidence="9">
    <location>
        <begin position="12"/>
        <end position="36"/>
    </location>
</feature>
<evidence type="ECO:0000259" key="10">
    <source>
        <dbReference type="Pfam" id="PF04290"/>
    </source>
</evidence>
<comment type="function">
    <text evidence="9">Part of the tripartite ATP-independent periplasmic (TRAP) transport system.</text>
</comment>
<dbReference type="InterPro" id="IPR007387">
    <property type="entry name" value="TRAP_DctQ"/>
</dbReference>
<reference evidence="11" key="1">
    <citation type="submission" date="2021-04" db="EMBL/GenBank/DDBJ databases">
        <title>Pseudaminobacter soli sp. nov., isolated from paddy soil contaminated by heavy metals.</title>
        <authorList>
            <person name="Zhang K."/>
        </authorList>
    </citation>
    <scope>NUCLEOTIDE SEQUENCE</scope>
    <source>
        <strain evidence="11">19-2017</strain>
    </source>
</reference>
<evidence type="ECO:0000256" key="9">
    <source>
        <dbReference type="RuleBase" id="RU369079"/>
    </source>
</evidence>
<name>A0A942EBU1_9HYPH</name>
<dbReference type="AlphaFoldDB" id="A0A942EBU1"/>
<evidence type="ECO:0000256" key="8">
    <source>
        <dbReference type="ARBA" id="ARBA00038436"/>
    </source>
</evidence>
<protein>
    <recommendedName>
        <fullName evidence="9">TRAP transporter small permease protein</fullName>
    </recommendedName>
</protein>
<keyword evidence="2 9" id="KW-0813">Transport</keyword>
<comment type="caution">
    <text evidence="11">The sequence shown here is derived from an EMBL/GenBank/DDBJ whole genome shotgun (WGS) entry which is preliminary data.</text>
</comment>
<feature type="domain" description="Tripartite ATP-independent periplasmic transporters DctQ component" evidence="10">
    <location>
        <begin position="27"/>
        <end position="153"/>
    </location>
</feature>
<dbReference type="GO" id="GO:0022857">
    <property type="term" value="F:transmembrane transporter activity"/>
    <property type="evidence" value="ECO:0007669"/>
    <property type="project" value="UniProtKB-UniRule"/>
</dbReference>
<dbReference type="InterPro" id="IPR055348">
    <property type="entry name" value="DctQ"/>
</dbReference>
<comment type="subcellular location">
    <subcellularLocation>
        <location evidence="1 9">Cell inner membrane</location>
        <topology evidence="1 9">Multi-pass membrane protein</topology>
    </subcellularLocation>
</comment>
<keyword evidence="6 9" id="KW-1133">Transmembrane helix</keyword>
<keyword evidence="3" id="KW-1003">Cell membrane</keyword>
<keyword evidence="4 9" id="KW-0997">Cell inner membrane</keyword>
<organism evidence="11 12">
    <name type="scientific">Pseudaminobacter soli</name>
    <name type="common">ex Zhang et al. 2022</name>
    <dbReference type="NCBI Taxonomy" id="2831468"/>
    <lineage>
        <taxon>Bacteria</taxon>
        <taxon>Pseudomonadati</taxon>
        <taxon>Pseudomonadota</taxon>
        <taxon>Alphaproteobacteria</taxon>
        <taxon>Hyphomicrobiales</taxon>
        <taxon>Phyllobacteriaceae</taxon>
        <taxon>Pseudaminobacter</taxon>
    </lineage>
</organism>
<comment type="subunit">
    <text evidence="9">The complex comprises the extracytoplasmic solute receptor protein and the two transmembrane proteins.</text>
</comment>
<comment type="similarity">
    <text evidence="8 9">Belongs to the TRAP transporter small permease family.</text>
</comment>
<dbReference type="GO" id="GO:0005886">
    <property type="term" value="C:plasma membrane"/>
    <property type="evidence" value="ECO:0007669"/>
    <property type="project" value="UniProtKB-SubCell"/>
</dbReference>
<dbReference type="Pfam" id="PF04290">
    <property type="entry name" value="DctQ"/>
    <property type="match status" value="1"/>
</dbReference>
<evidence type="ECO:0000256" key="4">
    <source>
        <dbReference type="ARBA" id="ARBA00022519"/>
    </source>
</evidence>
<dbReference type="Proteomes" id="UP000680348">
    <property type="component" value="Unassembled WGS sequence"/>
</dbReference>
<evidence type="ECO:0000256" key="1">
    <source>
        <dbReference type="ARBA" id="ARBA00004429"/>
    </source>
</evidence>
<feature type="transmembrane region" description="Helical" evidence="9">
    <location>
        <begin position="51"/>
        <end position="69"/>
    </location>
</feature>
<evidence type="ECO:0000256" key="7">
    <source>
        <dbReference type="ARBA" id="ARBA00023136"/>
    </source>
</evidence>
<keyword evidence="12" id="KW-1185">Reference proteome</keyword>
<feature type="transmembrane region" description="Helical" evidence="9">
    <location>
        <begin position="90"/>
        <end position="111"/>
    </location>
</feature>
<dbReference type="PANTHER" id="PTHR35011:SF2">
    <property type="entry name" value="2,3-DIKETO-L-GULONATE TRAP TRANSPORTER SMALL PERMEASE PROTEIN YIAM"/>
    <property type="match status" value="1"/>
</dbReference>
<evidence type="ECO:0000256" key="6">
    <source>
        <dbReference type="ARBA" id="ARBA00022989"/>
    </source>
</evidence>
<dbReference type="EMBL" id="JAGWCR010000022">
    <property type="protein sequence ID" value="MBS3652242.1"/>
    <property type="molecule type" value="Genomic_DNA"/>
</dbReference>
<feature type="transmembrane region" description="Helical" evidence="9">
    <location>
        <begin position="131"/>
        <end position="152"/>
    </location>
</feature>
<dbReference type="RefSeq" id="WP_188257798.1">
    <property type="nucleotide sequence ID" value="NZ_JABVCF010000022.1"/>
</dbReference>
<dbReference type="GO" id="GO:0015740">
    <property type="term" value="P:C4-dicarboxylate transport"/>
    <property type="evidence" value="ECO:0007669"/>
    <property type="project" value="TreeGrafter"/>
</dbReference>